<dbReference type="PANTHER" id="PTHR43475">
    <property type="entry name" value="METHYLTHIORIBOSE-1-PHOSPHATE ISOMERASE"/>
    <property type="match status" value="1"/>
</dbReference>
<name>T1C4T4_9ZZZZ</name>
<dbReference type="SUPFAM" id="SSF100950">
    <property type="entry name" value="NagB/RpiA/CoA transferase-like"/>
    <property type="match status" value="1"/>
</dbReference>
<dbReference type="PANTHER" id="PTHR43475:SF1">
    <property type="entry name" value="METHYLTHIORIBOSE-1-PHOSPHATE ISOMERASE"/>
    <property type="match status" value="1"/>
</dbReference>
<dbReference type="InterPro" id="IPR027363">
    <property type="entry name" value="M1Pi_N"/>
</dbReference>
<dbReference type="EMBL" id="AUZZ01002482">
    <property type="protein sequence ID" value="EQD60329.1"/>
    <property type="molecule type" value="Genomic_DNA"/>
</dbReference>
<dbReference type="Gene3D" id="1.20.120.420">
    <property type="entry name" value="translation initiation factor eif-2b, domain 1"/>
    <property type="match status" value="1"/>
</dbReference>
<sequence length="102" mass="11060">MLAAPRDQVARALLEEANRLARFETDASTRMGQEGAARLGSGSRLLTHCNTGCLATVGEGTALAVVRHAFREGRARSVTCTETRPWMQGARLSAFELAREGW</sequence>
<organism evidence="1">
    <name type="scientific">mine drainage metagenome</name>
    <dbReference type="NCBI Taxonomy" id="410659"/>
    <lineage>
        <taxon>unclassified sequences</taxon>
        <taxon>metagenomes</taxon>
        <taxon>ecological metagenomes</taxon>
    </lineage>
</organism>
<keyword evidence="1" id="KW-0648">Protein biosynthesis</keyword>
<dbReference type="AlphaFoldDB" id="T1C4T4"/>
<dbReference type="GO" id="GO:0019509">
    <property type="term" value="P:L-methionine salvage from methylthioadenosine"/>
    <property type="evidence" value="ECO:0007669"/>
    <property type="project" value="TreeGrafter"/>
</dbReference>
<keyword evidence="1" id="KW-0396">Initiation factor</keyword>
<dbReference type="InterPro" id="IPR000649">
    <property type="entry name" value="IF-2B-related"/>
</dbReference>
<dbReference type="GO" id="GO:0046523">
    <property type="term" value="F:S-methyl-5-thioribose-1-phosphate isomerase activity"/>
    <property type="evidence" value="ECO:0007669"/>
    <property type="project" value="TreeGrafter"/>
</dbReference>
<reference evidence="1" key="2">
    <citation type="journal article" date="2014" name="ISME J.">
        <title>Microbial stratification in low pH oxic and suboxic macroscopic growths along an acid mine drainage.</title>
        <authorList>
            <person name="Mendez-Garcia C."/>
            <person name="Mesa V."/>
            <person name="Sprenger R.R."/>
            <person name="Richter M."/>
            <person name="Diez M.S."/>
            <person name="Solano J."/>
            <person name="Bargiela R."/>
            <person name="Golyshina O.V."/>
            <person name="Manteca A."/>
            <person name="Ramos J.L."/>
            <person name="Gallego J.R."/>
            <person name="Llorente I."/>
            <person name="Martins Dos Santos V.A."/>
            <person name="Jensen O.N."/>
            <person name="Pelaez A.I."/>
            <person name="Sanchez J."/>
            <person name="Ferrer M."/>
        </authorList>
    </citation>
    <scope>NUCLEOTIDE SEQUENCE</scope>
</reference>
<accession>T1C4T4</accession>
<comment type="caution">
    <text evidence="1">The sequence shown here is derived from an EMBL/GenBank/DDBJ whole genome shotgun (WGS) entry which is preliminary data.</text>
</comment>
<reference evidence="1" key="1">
    <citation type="submission" date="2013-08" db="EMBL/GenBank/DDBJ databases">
        <authorList>
            <person name="Mendez C."/>
            <person name="Richter M."/>
            <person name="Ferrer M."/>
            <person name="Sanchez J."/>
        </authorList>
    </citation>
    <scope>NUCLEOTIDE SEQUENCE</scope>
</reference>
<proteinExistence type="predicted"/>
<evidence type="ECO:0000313" key="1">
    <source>
        <dbReference type="EMBL" id="EQD60329.1"/>
    </source>
</evidence>
<dbReference type="Pfam" id="PF01008">
    <property type="entry name" value="IF-2B"/>
    <property type="match status" value="1"/>
</dbReference>
<dbReference type="InterPro" id="IPR037171">
    <property type="entry name" value="NagB/RpiA_transferase-like"/>
</dbReference>
<feature type="non-terminal residue" evidence="1">
    <location>
        <position position="102"/>
    </location>
</feature>
<dbReference type="GO" id="GO:0003743">
    <property type="term" value="F:translation initiation factor activity"/>
    <property type="evidence" value="ECO:0007669"/>
    <property type="project" value="UniProtKB-KW"/>
</dbReference>
<gene>
    <name evidence="1" type="ORF">B2A_03726</name>
</gene>
<protein>
    <submittedName>
        <fullName evidence="1">Initiation factor 2B related protein</fullName>
    </submittedName>
</protein>